<comment type="caution">
    <text evidence="2">The sequence shown here is derived from an EMBL/GenBank/DDBJ whole genome shotgun (WGS) entry which is preliminary data.</text>
</comment>
<dbReference type="Gene3D" id="3.40.50.720">
    <property type="entry name" value="NAD(P)-binding Rossmann-like Domain"/>
    <property type="match status" value="1"/>
</dbReference>
<dbReference type="SUPFAM" id="SSF51735">
    <property type="entry name" value="NAD(P)-binding Rossmann-fold domains"/>
    <property type="match status" value="1"/>
</dbReference>
<dbReference type="PANTHER" id="PTHR47129">
    <property type="entry name" value="QUINONE OXIDOREDUCTASE 2"/>
    <property type="match status" value="1"/>
</dbReference>
<accession>A0ABR1KTM9</accession>
<name>A0ABR1KTM9_9PEZI</name>
<evidence type="ECO:0000313" key="3">
    <source>
        <dbReference type="Proteomes" id="UP001363622"/>
    </source>
</evidence>
<sequence length="348" mass="38250">MPKLVVTSASGKLGGAVLQNLLKYNLVPPHEIVVSTSSSPSSQHWDSFKAHGVQVRQASYDDPDSMQAAFAGSERLLLVSTPRIGMDFDDAPYGQGREAHHFAAVQAARSAGIKHIYYTSLGFKSNSKSGVMRAHNRTEDFLHMLTDTGFTIIREGLYNESWPLYLGHFHELPTEGRSEVVLAGDGNISWAAIDDLGLGTAMILADEPSRYSGITLSLSTTNNAHSLGEIAAMVSIARGDGSQVTVKKVGRQEHERYYIERGLEPRYIRWWAKTYDAIVDGEAENKDPTLEKLLEKHGRVPKPLEQTVFRYPNGVSLSTALLTSTFSNSWLPMAPNSMQRGTDQALLS</sequence>
<dbReference type="InterPro" id="IPR008030">
    <property type="entry name" value="NmrA-like"/>
</dbReference>
<organism evidence="2 3">
    <name type="scientific">Phyllosticta citriasiana</name>
    <dbReference type="NCBI Taxonomy" id="595635"/>
    <lineage>
        <taxon>Eukaryota</taxon>
        <taxon>Fungi</taxon>
        <taxon>Dikarya</taxon>
        <taxon>Ascomycota</taxon>
        <taxon>Pezizomycotina</taxon>
        <taxon>Dothideomycetes</taxon>
        <taxon>Dothideomycetes incertae sedis</taxon>
        <taxon>Botryosphaeriales</taxon>
        <taxon>Phyllostictaceae</taxon>
        <taxon>Phyllosticta</taxon>
    </lineage>
</organism>
<keyword evidence="3" id="KW-1185">Reference proteome</keyword>
<protein>
    <recommendedName>
        <fullName evidence="1">NmrA-like domain-containing protein</fullName>
    </recommendedName>
</protein>
<dbReference type="InterPro" id="IPR036291">
    <property type="entry name" value="NAD(P)-bd_dom_sf"/>
</dbReference>
<proteinExistence type="predicted"/>
<evidence type="ECO:0000259" key="1">
    <source>
        <dbReference type="Pfam" id="PF05368"/>
    </source>
</evidence>
<feature type="domain" description="NmrA-like" evidence="1">
    <location>
        <begin position="3"/>
        <end position="235"/>
    </location>
</feature>
<evidence type="ECO:0000313" key="2">
    <source>
        <dbReference type="EMBL" id="KAK7520159.1"/>
    </source>
</evidence>
<dbReference type="InterPro" id="IPR052718">
    <property type="entry name" value="NmrA-type_oxidoreductase"/>
</dbReference>
<dbReference type="EMBL" id="JBBPHU010000003">
    <property type="protein sequence ID" value="KAK7520159.1"/>
    <property type="molecule type" value="Genomic_DNA"/>
</dbReference>
<dbReference type="Gene3D" id="3.90.25.10">
    <property type="entry name" value="UDP-galactose 4-epimerase, domain 1"/>
    <property type="match status" value="1"/>
</dbReference>
<dbReference type="Pfam" id="PF05368">
    <property type="entry name" value="NmrA"/>
    <property type="match status" value="1"/>
</dbReference>
<reference evidence="2 3" key="1">
    <citation type="submission" date="2024-04" db="EMBL/GenBank/DDBJ databases">
        <title>Phyllosticta paracitricarpa is synonymous to the EU quarantine fungus P. citricarpa based on phylogenomic analyses.</title>
        <authorList>
            <consortium name="Lawrence Berkeley National Laboratory"/>
            <person name="Van Ingen-Buijs V.A."/>
            <person name="Van Westerhoven A.C."/>
            <person name="Haridas S."/>
            <person name="Skiadas P."/>
            <person name="Martin F."/>
            <person name="Groenewald J.Z."/>
            <person name="Crous P.W."/>
            <person name="Seidl M.F."/>
        </authorList>
    </citation>
    <scope>NUCLEOTIDE SEQUENCE [LARGE SCALE GENOMIC DNA]</scope>
    <source>
        <strain evidence="2 3">CBS 123371</strain>
    </source>
</reference>
<dbReference type="PANTHER" id="PTHR47129:SF1">
    <property type="entry name" value="NMRA-LIKE DOMAIN-CONTAINING PROTEIN"/>
    <property type="match status" value="1"/>
</dbReference>
<gene>
    <name evidence="2" type="ORF">IWZ03DRAFT_372301</name>
</gene>
<dbReference type="Proteomes" id="UP001363622">
    <property type="component" value="Unassembled WGS sequence"/>
</dbReference>